<evidence type="ECO:0000313" key="2">
    <source>
        <dbReference type="Proteomes" id="UP000640930"/>
    </source>
</evidence>
<keyword evidence="2" id="KW-1185">Reference proteome</keyword>
<comment type="caution">
    <text evidence="1">The sequence shown here is derived from an EMBL/GenBank/DDBJ whole genome shotgun (WGS) entry which is preliminary data.</text>
</comment>
<dbReference type="RefSeq" id="WP_191708305.1">
    <property type="nucleotide sequence ID" value="NZ_JACSQA010000026.1"/>
</dbReference>
<organism evidence="1 2">
    <name type="scientific">Ureibacillus galli</name>
    <dbReference type="NCBI Taxonomy" id="2762222"/>
    <lineage>
        <taxon>Bacteria</taxon>
        <taxon>Bacillati</taxon>
        <taxon>Bacillota</taxon>
        <taxon>Bacilli</taxon>
        <taxon>Bacillales</taxon>
        <taxon>Caryophanaceae</taxon>
        <taxon>Ureibacillus</taxon>
    </lineage>
</organism>
<evidence type="ECO:0000313" key="1">
    <source>
        <dbReference type="EMBL" id="MBD8027885.1"/>
    </source>
</evidence>
<dbReference type="EMBL" id="JACSQA010000026">
    <property type="protein sequence ID" value="MBD8027885.1"/>
    <property type="molecule type" value="Genomic_DNA"/>
</dbReference>
<reference evidence="1 2" key="1">
    <citation type="submission" date="2020-08" db="EMBL/GenBank/DDBJ databases">
        <title>A Genomic Blueprint of the Chicken Gut Microbiome.</title>
        <authorList>
            <person name="Gilroy R."/>
            <person name="Ravi A."/>
            <person name="Getino M."/>
            <person name="Pursley I."/>
            <person name="Horton D.L."/>
            <person name="Alikhan N.-F."/>
            <person name="Baker D."/>
            <person name="Gharbi K."/>
            <person name="Hall N."/>
            <person name="Watson M."/>
            <person name="Adriaenssens E.M."/>
            <person name="Foster-Nyarko E."/>
            <person name="Jarju S."/>
            <person name="Secka A."/>
            <person name="Antonio M."/>
            <person name="Oren A."/>
            <person name="Chaudhuri R."/>
            <person name="La Ragione R.M."/>
            <person name="Hildebrand F."/>
            <person name="Pallen M.J."/>
        </authorList>
    </citation>
    <scope>NUCLEOTIDE SEQUENCE [LARGE SCALE GENOMIC DNA]</scope>
    <source>
        <strain evidence="1 2">Re31</strain>
    </source>
</reference>
<proteinExistence type="predicted"/>
<protein>
    <recommendedName>
        <fullName evidence="3">LSM domain-containing protein</fullName>
    </recommendedName>
</protein>
<evidence type="ECO:0008006" key="3">
    <source>
        <dbReference type="Google" id="ProtNLM"/>
    </source>
</evidence>
<dbReference type="Proteomes" id="UP000640930">
    <property type="component" value="Unassembled WGS sequence"/>
</dbReference>
<sequence length="70" mass="8157">MFDFYLFSQLRKLINEEIRVATGEELFTGILVSVDNAILRLRESTDDYEREERNVVILLSEVSFIQVDAS</sequence>
<gene>
    <name evidence="1" type="ORF">H9636_14630</name>
</gene>
<accession>A0ABR8XFA7</accession>
<name>A0ABR8XFA7_9BACL</name>